<keyword evidence="5" id="KW-0408">Iron</keyword>
<dbReference type="InterPro" id="IPR036922">
    <property type="entry name" value="Rieske_2Fe-2S_sf"/>
</dbReference>
<evidence type="ECO:0000313" key="11">
    <source>
        <dbReference type="EMBL" id="GIH00811.1"/>
    </source>
</evidence>
<feature type="domain" description="Rieske" evidence="10">
    <location>
        <begin position="69"/>
        <end position="161"/>
    </location>
</feature>
<evidence type="ECO:0000256" key="2">
    <source>
        <dbReference type="ARBA" id="ARBA00015816"/>
    </source>
</evidence>
<evidence type="ECO:0000256" key="7">
    <source>
        <dbReference type="ARBA" id="ARBA00023157"/>
    </source>
</evidence>
<gene>
    <name evidence="11" type="ORF">Pma05_73830</name>
</gene>
<accession>A0ABQ4F1M2</accession>
<reference evidence="11 12" key="1">
    <citation type="submission" date="2021-01" db="EMBL/GenBank/DDBJ databases">
        <title>Whole genome shotgun sequence of Plantactinospora mayteni NBRC 109088.</title>
        <authorList>
            <person name="Komaki H."/>
            <person name="Tamura T."/>
        </authorList>
    </citation>
    <scope>NUCLEOTIDE SEQUENCE [LARGE SCALE GENOMIC DNA]</scope>
    <source>
        <strain evidence="11 12">NBRC 109088</strain>
    </source>
</reference>
<evidence type="ECO:0000256" key="5">
    <source>
        <dbReference type="ARBA" id="ARBA00023004"/>
    </source>
</evidence>
<organism evidence="11 12">
    <name type="scientific">Plantactinospora mayteni</name>
    <dbReference type="NCBI Taxonomy" id="566021"/>
    <lineage>
        <taxon>Bacteria</taxon>
        <taxon>Bacillati</taxon>
        <taxon>Actinomycetota</taxon>
        <taxon>Actinomycetes</taxon>
        <taxon>Micromonosporales</taxon>
        <taxon>Micromonosporaceae</taxon>
        <taxon>Plantactinospora</taxon>
    </lineage>
</organism>
<evidence type="ECO:0000313" key="12">
    <source>
        <dbReference type="Proteomes" id="UP000621500"/>
    </source>
</evidence>
<dbReference type="PROSITE" id="PS51318">
    <property type="entry name" value="TAT"/>
    <property type="match status" value="1"/>
</dbReference>
<keyword evidence="3" id="KW-0001">2Fe-2S</keyword>
<dbReference type="PROSITE" id="PS51296">
    <property type="entry name" value="RIESKE"/>
    <property type="match status" value="1"/>
</dbReference>
<protein>
    <recommendedName>
        <fullName evidence="2">Cytochrome bc1 complex Rieske iron-sulfur subunit</fullName>
    </recommendedName>
    <alternativeName>
        <fullName evidence="8">Cytochrome bc1 reductase complex subunit QcrA</fullName>
    </alternativeName>
</protein>
<evidence type="ECO:0000259" key="10">
    <source>
        <dbReference type="PROSITE" id="PS51296"/>
    </source>
</evidence>
<sequence length="162" mass="15623">MSDELTGPGTQTRRALLAGAGAVGVSVVLAACGTGDDDALDGTGSSPSAGGAPAPTGSASAPAEGGGAAALAKKSEVPVGGGKIIADQQVVVTQPTEGEFKAFSSICTHQQCPVTGVDGGTINCSCHFSKFSVADGSVKGGPATKPLAEKKVKVDGDNIVLA</sequence>
<keyword evidence="7" id="KW-1015">Disulfide bond</keyword>
<dbReference type="Gene3D" id="2.102.10.10">
    <property type="entry name" value="Rieske [2Fe-2S] iron-sulphur domain"/>
    <property type="match status" value="1"/>
</dbReference>
<feature type="region of interest" description="Disordered" evidence="9">
    <location>
        <begin position="40"/>
        <end position="67"/>
    </location>
</feature>
<evidence type="ECO:0000256" key="9">
    <source>
        <dbReference type="SAM" id="MobiDB-lite"/>
    </source>
</evidence>
<evidence type="ECO:0000256" key="3">
    <source>
        <dbReference type="ARBA" id="ARBA00022714"/>
    </source>
</evidence>
<evidence type="ECO:0000256" key="1">
    <source>
        <dbReference type="ARBA" id="ARBA00002494"/>
    </source>
</evidence>
<dbReference type="InterPro" id="IPR017941">
    <property type="entry name" value="Rieske_2Fe-2S"/>
</dbReference>
<proteinExistence type="predicted"/>
<evidence type="ECO:0000256" key="6">
    <source>
        <dbReference type="ARBA" id="ARBA00023014"/>
    </source>
</evidence>
<dbReference type="InterPro" id="IPR006311">
    <property type="entry name" value="TAT_signal"/>
</dbReference>
<dbReference type="InterPro" id="IPR014349">
    <property type="entry name" value="Rieske_Fe-S_prot"/>
</dbReference>
<dbReference type="PANTHER" id="PTHR10134">
    <property type="entry name" value="CYTOCHROME B-C1 COMPLEX SUBUNIT RIESKE, MITOCHONDRIAL"/>
    <property type="match status" value="1"/>
</dbReference>
<keyword evidence="4" id="KW-0479">Metal-binding</keyword>
<dbReference type="Pfam" id="PF00355">
    <property type="entry name" value="Rieske"/>
    <property type="match status" value="1"/>
</dbReference>
<keyword evidence="12" id="KW-1185">Reference proteome</keyword>
<dbReference type="EMBL" id="BONX01000058">
    <property type="protein sequence ID" value="GIH00811.1"/>
    <property type="molecule type" value="Genomic_DNA"/>
</dbReference>
<dbReference type="SUPFAM" id="SSF50022">
    <property type="entry name" value="ISP domain"/>
    <property type="match status" value="1"/>
</dbReference>
<dbReference type="RefSeq" id="WP_203862106.1">
    <property type="nucleotide sequence ID" value="NZ_BAAAZQ010000018.1"/>
</dbReference>
<name>A0ABQ4F1M2_9ACTN</name>
<dbReference type="Proteomes" id="UP000621500">
    <property type="component" value="Unassembled WGS sequence"/>
</dbReference>
<evidence type="ECO:0000256" key="4">
    <source>
        <dbReference type="ARBA" id="ARBA00022723"/>
    </source>
</evidence>
<dbReference type="CDD" id="cd03467">
    <property type="entry name" value="Rieske"/>
    <property type="match status" value="1"/>
</dbReference>
<keyword evidence="6" id="KW-0411">Iron-sulfur</keyword>
<comment type="caution">
    <text evidence="11">The sequence shown here is derived from an EMBL/GenBank/DDBJ whole genome shotgun (WGS) entry which is preliminary data.</text>
</comment>
<evidence type="ECO:0000256" key="8">
    <source>
        <dbReference type="ARBA" id="ARBA00029586"/>
    </source>
</evidence>
<comment type="function">
    <text evidence="1">Iron-sulfur subunit of the cytochrome bc1 complex, an essential component of the respiratory electron transport chain required for ATP synthesis. The bc1 complex catalyzes the oxidation of menaquinol and the reduction of cytochrome c in the respiratory chain. The bc1 complex operates through a Q-cycle mechanism that couples electron transfer to generation of the proton gradient that drives ATP synthesis.</text>
</comment>
<feature type="compositionally biased region" description="Low complexity" evidence="9">
    <location>
        <begin position="41"/>
        <end position="63"/>
    </location>
</feature>